<organism evidence="12 13">
    <name type="scientific">Geodermatophilus saharensis</name>
    <dbReference type="NCBI Taxonomy" id="1137994"/>
    <lineage>
        <taxon>Bacteria</taxon>
        <taxon>Bacillati</taxon>
        <taxon>Actinomycetota</taxon>
        <taxon>Actinomycetes</taxon>
        <taxon>Geodermatophilales</taxon>
        <taxon>Geodermatophilaceae</taxon>
        <taxon>Geodermatophilus</taxon>
    </lineage>
</organism>
<dbReference type="Pfam" id="PF00069">
    <property type="entry name" value="Pkinase"/>
    <property type="match status" value="1"/>
</dbReference>
<evidence type="ECO:0000256" key="2">
    <source>
        <dbReference type="ARBA" id="ARBA00022527"/>
    </source>
</evidence>
<dbReference type="EC" id="2.7.11.1" evidence="1"/>
<evidence type="ECO:0000256" key="6">
    <source>
        <dbReference type="ARBA" id="ARBA00022777"/>
    </source>
</evidence>
<evidence type="ECO:0000256" key="5">
    <source>
        <dbReference type="ARBA" id="ARBA00022741"/>
    </source>
</evidence>
<dbReference type="InterPro" id="IPR000719">
    <property type="entry name" value="Prot_kinase_dom"/>
</dbReference>
<evidence type="ECO:0000313" key="13">
    <source>
        <dbReference type="Proteomes" id="UP000198386"/>
    </source>
</evidence>
<feature type="region of interest" description="Disordered" evidence="10">
    <location>
        <begin position="415"/>
        <end position="551"/>
    </location>
</feature>
<feature type="domain" description="Protein kinase" evidence="11">
    <location>
        <begin position="13"/>
        <end position="274"/>
    </location>
</feature>
<dbReference type="GO" id="GO:0045717">
    <property type="term" value="P:negative regulation of fatty acid biosynthetic process"/>
    <property type="evidence" value="ECO:0007669"/>
    <property type="project" value="UniProtKB-ARBA"/>
</dbReference>
<dbReference type="SUPFAM" id="SSF56112">
    <property type="entry name" value="Protein kinase-like (PK-like)"/>
    <property type="match status" value="1"/>
</dbReference>
<evidence type="ECO:0000256" key="10">
    <source>
        <dbReference type="SAM" id="MobiDB-lite"/>
    </source>
</evidence>
<keyword evidence="3" id="KW-0808">Transferase</keyword>
<comment type="catalytic activity">
    <reaction evidence="9">
        <text>L-seryl-[protein] + ATP = O-phospho-L-seryl-[protein] + ADP + H(+)</text>
        <dbReference type="Rhea" id="RHEA:17989"/>
        <dbReference type="Rhea" id="RHEA-COMP:9863"/>
        <dbReference type="Rhea" id="RHEA-COMP:11604"/>
        <dbReference type="ChEBI" id="CHEBI:15378"/>
        <dbReference type="ChEBI" id="CHEBI:29999"/>
        <dbReference type="ChEBI" id="CHEBI:30616"/>
        <dbReference type="ChEBI" id="CHEBI:83421"/>
        <dbReference type="ChEBI" id="CHEBI:456216"/>
        <dbReference type="EC" id="2.7.11.1"/>
    </reaction>
</comment>
<dbReference type="Proteomes" id="UP000198386">
    <property type="component" value="Unassembled WGS sequence"/>
</dbReference>
<dbReference type="CDD" id="cd06577">
    <property type="entry name" value="PASTA_pknB"/>
    <property type="match status" value="1"/>
</dbReference>
<dbReference type="Gene3D" id="3.30.200.20">
    <property type="entry name" value="Phosphorylase Kinase, domain 1"/>
    <property type="match status" value="1"/>
</dbReference>
<protein>
    <recommendedName>
        <fullName evidence="1">non-specific serine/threonine protein kinase</fullName>
        <ecNumber evidence="1">2.7.11.1</ecNumber>
    </recommendedName>
</protein>
<dbReference type="EMBL" id="FZOH01000008">
    <property type="protein sequence ID" value="SNS77584.1"/>
    <property type="molecule type" value="Genomic_DNA"/>
</dbReference>
<keyword evidence="5" id="KW-0547">Nucleotide-binding</keyword>
<keyword evidence="6 12" id="KW-0418">Kinase</keyword>
<feature type="compositionally biased region" description="Gly residues" evidence="10">
    <location>
        <begin position="513"/>
        <end position="545"/>
    </location>
</feature>
<dbReference type="AlphaFoldDB" id="A0A239HBE6"/>
<gene>
    <name evidence="12" type="ORF">SAMN04488107_3739</name>
</gene>
<evidence type="ECO:0000259" key="11">
    <source>
        <dbReference type="PROSITE" id="PS50011"/>
    </source>
</evidence>
<evidence type="ECO:0000313" key="12">
    <source>
        <dbReference type="EMBL" id="SNS77584.1"/>
    </source>
</evidence>
<evidence type="ECO:0000256" key="1">
    <source>
        <dbReference type="ARBA" id="ARBA00012513"/>
    </source>
</evidence>
<keyword evidence="13" id="KW-1185">Reference proteome</keyword>
<dbReference type="InterPro" id="IPR008271">
    <property type="entry name" value="Ser/Thr_kinase_AS"/>
</dbReference>
<sequence>MSGSAVRVIGGRYALEGLIATGGMGQVWRGRDTLLDRPVAVKLLRAEYSGDDTVRTRFRTEAQLAGRLTHRNIAALFDYGEQVDGDGVVCAHLVMELVDGEPLSALLAREGPLPPDRVLDLVGQTAAGLAAAHAAGVVHRDVKPGNLLVGRDGVVRITDFGIAWSAGSMPLTRTGQVVGTAHYLSPEQAAGGKAGPASDVYALGMVAWECLTGRRAFDGENPVQIALMQIREEPEPLPDGVPAPVRELVARMLVKDPAGRPADGAALLAVVDAVRSGSPLPPAPAPVTAPLLLPAPPRAGRPPRRRYVARALAAAGTLAAGAVLGVGVLQLAGTGSGTPPAAVADAAPTGVDVRRAEVVGRGADEVEDQLVAAGLRVTRVTEQSAGAAAGTVLAVTPVGRLSLGDLVTLTVAAVPPPAAPSSSPRTEQTERAPAEEEVPWSRTWSTRDGSRYPAGDTGSTAAVPAPATSAPAAPEAAVPEAAVPAPVAPAVPAPDEVAEDDSDEDDSDAGEDAGPGNGAGQGNGNAGGNGNGPGNGPGNGNGGGDGRGRDG</sequence>
<dbReference type="Gene3D" id="3.30.10.20">
    <property type="match status" value="1"/>
</dbReference>
<dbReference type="FunFam" id="3.30.200.20:FF:000035">
    <property type="entry name" value="Serine/threonine protein kinase Stk1"/>
    <property type="match status" value="1"/>
</dbReference>
<dbReference type="RefSeq" id="WP_245817439.1">
    <property type="nucleotide sequence ID" value="NZ_FZOH01000008.1"/>
</dbReference>
<evidence type="ECO:0000256" key="3">
    <source>
        <dbReference type="ARBA" id="ARBA00022679"/>
    </source>
</evidence>
<dbReference type="PROSITE" id="PS00108">
    <property type="entry name" value="PROTEIN_KINASE_ST"/>
    <property type="match status" value="1"/>
</dbReference>
<feature type="compositionally biased region" description="Acidic residues" evidence="10">
    <location>
        <begin position="496"/>
        <end position="511"/>
    </location>
</feature>
<dbReference type="PANTHER" id="PTHR43289">
    <property type="entry name" value="MITOGEN-ACTIVATED PROTEIN KINASE KINASE KINASE 20-RELATED"/>
    <property type="match status" value="1"/>
</dbReference>
<keyword evidence="7" id="KW-0067">ATP-binding</keyword>
<feature type="compositionally biased region" description="Low complexity" evidence="10">
    <location>
        <begin position="461"/>
        <end position="485"/>
    </location>
</feature>
<comment type="catalytic activity">
    <reaction evidence="8">
        <text>L-threonyl-[protein] + ATP = O-phospho-L-threonyl-[protein] + ADP + H(+)</text>
        <dbReference type="Rhea" id="RHEA:46608"/>
        <dbReference type="Rhea" id="RHEA-COMP:11060"/>
        <dbReference type="Rhea" id="RHEA-COMP:11605"/>
        <dbReference type="ChEBI" id="CHEBI:15378"/>
        <dbReference type="ChEBI" id="CHEBI:30013"/>
        <dbReference type="ChEBI" id="CHEBI:30616"/>
        <dbReference type="ChEBI" id="CHEBI:61977"/>
        <dbReference type="ChEBI" id="CHEBI:456216"/>
        <dbReference type="EC" id="2.7.11.1"/>
    </reaction>
</comment>
<evidence type="ECO:0000256" key="4">
    <source>
        <dbReference type="ARBA" id="ARBA00022737"/>
    </source>
</evidence>
<dbReference type="GO" id="GO:0005524">
    <property type="term" value="F:ATP binding"/>
    <property type="evidence" value="ECO:0007669"/>
    <property type="project" value="UniProtKB-KW"/>
</dbReference>
<dbReference type="PANTHER" id="PTHR43289:SF6">
    <property type="entry name" value="SERINE_THREONINE-PROTEIN KINASE NEKL-3"/>
    <property type="match status" value="1"/>
</dbReference>
<dbReference type="FunFam" id="1.10.510.10:FF:000021">
    <property type="entry name" value="Serine/threonine protein kinase"/>
    <property type="match status" value="1"/>
</dbReference>
<proteinExistence type="predicted"/>
<dbReference type="CDD" id="cd14014">
    <property type="entry name" value="STKc_PknB_like"/>
    <property type="match status" value="1"/>
</dbReference>
<accession>A0A239HBE6</accession>
<dbReference type="PROSITE" id="PS50011">
    <property type="entry name" value="PROTEIN_KINASE_DOM"/>
    <property type="match status" value="1"/>
</dbReference>
<dbReference type="Gene3D" id="1.10.510.10">
    <property type="entry name" value="Transferase(Phosphotransferase) domain 1"/>
    <property type="match status" value="1"/>
</dbReference>
<name>A0A239HBE6_9ACTN</name>
<evidence type="ECO:0000256" key="7">
    <source>
        <dbReference type="ARBA" id="ARBA00022840"/>
    </source>
</evidence>
<keyword evidence="2 12" id="KW-0723">Serine/threonine-protein kinase</keyword>
<dbReference type="InterPro" id="IPR005543">
    <property type="entry name" value="PASTA_dom"/>
</dbReference>
<dbReference type="InterPro" id="IPR011009">
    <property type="entry name" value="Kinase-like_dom_sf"/>
</dbReference>
<dbReference type="SMART" id="SM00220">
    <property type="entry name" value="S_TKc"/>
    <property type="match status" value="1"/>
</dbReference>
<reference evidence="13" key="1">
    <citation type="submission" date="2017-06" db="EMBL/GenBank/DDBJ databases">
        <authorList>
            <person name="Varghese N."/>
            <person name="Submissions S."/>
        </authorList>
    </citation>
    <scope>NUCLEOTIDE SEQUENCE [LARGE SCALE GENOMIC DNA]</scope>
    <source>
        <strain evidence="13">DSM 45423</strain>
    </source>
</reference>
<dbReference type="GO" id="GO:0004674">
    <property type="term" value="F:protein serine/threonine kinase activity"/>
    <property type="evidence" value="ECO:0007669"/>
    <property type="project" value="UniProtKB-KW"/>
</dbReference>
<evidence type="ECO:0000256" key="9">
    <source>
        <dbReference type="ARBA" id="ARBA00048679"/>
    </source>
</evidence>
<keyword evidence="4" id="KW-0677">Repeat</keyword>
<evidence type="ECO:0000256" key="8">
    <source>
        <dbReference type="ARBA" id="ARBA00047899"/>
    </source>
</evidence>